<evidence type="ECO:0000313" key="2">
    <source>
        <dbReference type="Proteomes" id="UP000198336"/>
    </source>
</evidence>
<gene>
    <name evidence="1" type="ORF">B0A75_04710</name>
</gene>
<organism evidence="1 2">
    <name type="scientific">Flavobacterium oncorhynchi</name>
    <dbReference type="NCBI Taxonomy" id="728056"/>
    <lineage>
        <taxon>Bacteria</taxon>
        <taxon>Pseudomonadati</taxon>
        <taxon>Bacteroidota</taxon>
        <taxon>Flavobacteriia</taxon>
        <taxon>Flavobacteriales</taxon>
        <taxon>Flavobacteriaceae</taxon>
        <taxon>Flavobacterium</taxon>
    </lineage>
</organism>
<proteinExistence type="predicted"/>
<dbReference type="AlphaFoldDB" id="A0A226I635"/>
<dbReference type="Proteomes" id="UP000198336">
    <property type="component" value="Unassembled WGS sequence"/>
</dbReference>
<dbReference type="NCBIfam" id="TIGR01725">
    <property type="entry name" value="phge_HK97_gp10"/>
    <property type="match status" value="1"/>
</dbReference>
<reference evidence="1 2" key="1">
    <citation type="submission" date="2016-11" db="EMBL/GenBank/DDBJ databases">
        <title>Whole genomes of Flavobacteriaceae.</title>
        <authorList>
            <person name="Stine C."/>
            <person name="Li C."/>
            <person name="Tadesse D."/>
        </authorList>
    </citation>
    <scope>NUCLEOTIDE SEQUENCE [LARGE SCALE GENOMIC DNA]</scope>
    <source>
        <strain evidence="1 2">CCUG 59446</strain>
    </source>
</reference>
<accession>A0A226I635</accession>
<dbReference type="InterPro" id="IPR010064">
    <property type="entry name" value="HK97-gp10_tail"/>
</dbReference>
<keyword evidence="2" id="KW-1185">Reference proteome</keyword>
<protein>
    <submittedName>
        <fullName evidence="1">Uncharacterized protein</fullName>
    </submittedName>
</protein>
<dbReference type="EMBL" id="MUHA01000006">
    <property type="protein sequence ID" value="OXB01746.1"/>
    <property type="molecule type" value="Genomic_DNA"/>
</dbReference>
<name>A0A226I635_9FLAO</name>
<evidence type="ECO:0000313" key="1">
    <source>
        <dbReference type="EMBL" id="OXB01746.1"/>
    </source>
</evidence>
<comment type="caution">
    <text evidence="1">The sequence shown here is derived from an EMBL/GenBank/DDBJ whole genome shotgun (WGS) entry which is preliminary data.</text>
</comment>
<sequence>MSSLEVDVQGFDELKRKIILLSNDKDKKREILMLLRQSAKPTLAAAKSLVPVSKKSHKLRGQIIQPRNLQKSLGYINGKSANPTVLVGARVKGGNKGWYGAFVHDGVNIYHKGYRRKRTKGANNYAARSRTVGKPFLTQAYNQTKNGATADVQSKMAAFVQRRINKLS</sequence>
<dbReference type="RefSeq" id="WP_089053139.1">
    <property type="nucleotide sequence ID" value="NZ_MUHA01000006.1"/>
</dbReference>